<name>A0A7D8Z2S0_9HELO</name>
<evidence type="ECO:0000313" key="2">
    <source>
        <dbReference type="EMBL" id="TVY50579.1"/>
    </source>
</evidence>
<feature type="non-terminal residue" evidence="2">
    <location>
        <position position="518"/>
    </location>
</feature>
<sequence length="518" mass="57952">MASPSPLPPLDYDNELKNGVHIVTSEIHIPKSLKPTDILCNPSCASSHPLIKIVSLDDLIKATSTTSPSPRILVTSSLVENDNSETSSVLSMVYNEYGELVEPENLRRPQIASELTTTGLLRVFKKAYHHYFRTRIGDVIFEEMKDKILPISSDGASLNQKHKISAWLFDPSIPTPAEDTARKSETPEPQMEPTASCEPRVLELGCGDGNWCIQFKNENPSWVVDGIDDTNHWQCVHKELAFRDFMEGDGMEEHQQTNLIDCNAEFTVRNLNALLQHPKPIPTNLYSLIRGRDIFDRIENPIGFLDTVRLILQPGGVIEFLELDPRPRTPYDGPIKRVESVHKSSGDLGWTDKIADRFKKEVDTEIATNSPGWSGRVEACSKAHMRPRNGVAAENLKDWLEGAGFYDVAENIIRLPIGGFTSSGQQLEELLLERIELENSIPKLKAELPTPELDQISSGAYYLNLHLITGRKPPYPRTGDLLPDGTRQEMTASTYDAMAQARSKRRASTNQWKRCSGS</sequence>
<dbReference type="Pfam" id="PF13489">
    <property type="entry name" value="Methyltransf_23"/>
    <property type="match status" value="1"/>
</dbReference>
<protein>
    <recommendedName>
        <fullName evidence="4">Methyltransferase domain-containing protein</fullName>
    </recommendedName>
</protein>
<proteinExistence type="predicted"/>
<comment type="caution">
    <text evidence="2">The sequence shown here is derived from an EMBL/GenBank/DDBJ whole genome shotgun (WGS) entry which is preliminary data.</text>
</comment>
<organism evidence="2 3">
    <name type="scientific">Lachnellula cervina</name>
    <dbReference type="NCBI Taxonomy" id="1316786"/>
    <lineage>
        <taxon>Eukaryota</taxon>
        <taxon>Fungi</taxon>
        <taxon>Dikarya</taxon>
        <taxon>Ascomycota</taxon>
        <taxon>Pezizomycotina</taxon>
        <taxon>Leotiomycetes</taxon>
        <taxon>Helotiales</taxon>
        <taxon>Lachnaceae</taxon>
        <taxon>Lachnellula</taxon>
    </lineage>
</organism>
<evidence type="ECO:0000313" key="3">
    <source>
        <dbReference type="Proteomes" id="UP000481288"/>
    </source>
</evidence>
<dbReference type="InterPro" id="IPR029063">
    <property type="entry name" value="SAM-dependent_MTases_sf"/>
</dbReference>
<evidence type="ECO:0000256" key="1">
    <source>
        <dbReference type="SAM" id="MobiDB-lite"/>
    </source>
</evidence>
<keyword evidence="3" id="KW-1185">Reference proteome</keyword>
<accession>A0A7D8Z2S0</accession>
<feature type="region of interest" description="Disordered" evidence="1">
    <location>
        <begin position="496"/>
        <end position="518"/>
    </location>
</feature>
<dbReference type="SUPFAM" id="SSF53335">
    <property type="entry name" value="S-adenosyl-L-methionine-dependent methyltransferases"/>
    <property type="match status" value="1"/>
</dbReference>
<feature type="compositionally biased region" description="Polar residues" evidence="1">
    <location>
        <begin position="508"/>
        <end position="518"/>
    </location>
</feature>
<evidence type="ECO:0008006" key="4">
    <source>
        <dbReference type="Google" id="ProtNLM"/>
    </source>
</evidence>
<gene>
    <name evidence="2" type="ORF">LCER1_G007936</name>
</gene>
<dbReference type="EMBL" id="QGMG01001083">
    <property type="protein sequence ID" value="TVY50579.1"/>
    <property type="molecule type" value="Genomic_DNA"/>
</dbReference>
<dbReference type="OrthoDB" id="506498at2759"/>
<reference evidence="2 3" key="1">
    <citation type="submission" date="2018-05" db="EMBL/GenBank/DDBJ databases">
        <title>Whole genome sequencing for identification of molecular markers to develop diagnostic detection tools for the regulated plant pathogen Lachnellula willkommii.</title>
        <authorList>
            <person name="Giroux E."/>
            <person name="Bilodeau G."/>
        </authorList>
    </citation>
    <scope>NUCLEOTIDE SEQUENCE [LARGE SCALE GENOMIC DNA]</scope>
    <source>
        <strain evidence="2 3">CBS 625.97</strain>
    </source>
</reference>
<feature type="region of interest" description="Disordered" evidence="1">
    <location>
        <begin position="173"/>
        <end position="196"/>
    </location>
</feature>
<dbReference type="Gene3D" id="3.40.50.150">
    <property type="entry name" value="Vaccinia Virus protein VP39"/>
    <property type="match status" value="1"/>
</dbReference>
<dbReference type="AlphaFoldDB" id="A0A7D8Z2S0"/>
<dbReference type="Proteomes" id="UP000481288">
    <property type="component" value="Unassembled WGS sequence"/>
</dbReference>